<keyword evidence="2" id="KW-0689">Ribosomal protein</keyword>
<dbReference type="NCBIfam" id="TIGR03953">
    <property type="entry name" value="rplD_bact"/>
    <property type="match status" value="1"/>
</dbReference>
<proteinExistence type="inferred from homology"/>
<gene>
    <name evidence="5" type="ORF">METZ01_LOCUS228225</name>
</gene>
<name>A0A382GMK3_9ZZZZ</name>
<dbReference type="InterPro" id="IPR002136">
    <property type="entry name" value="Ribosomal_uL4"/>
</dbReference>
<dbReference type="EMBL" id="UINC01055927">
    <property type="protein sequence ID" value="SVB75371.1"/>
    <property type="molecule type" value="Genomic_DNA"/>
</dbReference>
<dbReference type="GO" id="GO:1990904">
    <property type="term" value="C:ribonucleoprotein complex"/>
    <property type="evidence" value="ECO:0007669"/>
    <property type="project" value="UniProtKB-KW"/>
</dbReference>
<feature type="region of interest" description="Disordered" evidence="4">
    <location>
        <begin position="1"/>
        <end position="26"/>
    </location>
</feature>
<evidence type="ECO:0000256" key="2">
    <source>
        <dbReference type="ARBA" id="ARBA00022980"/>
    </source>
</evidence>
<dbReference type="SUPFAM" id="SSF52166">
    <property type="entry name" value="Ribosomal protein L4"/>
    <property type="match status" value="1"/>
</dbReference>
<dbReference type="Gene3D" id="3.40.1370.10">
    <property type="match status" value="1"/>
</dbReference>
<evidence type="ECO:0000256" key="1">
    <source>
        <dbReference type="ARBA" id="ARBA00010528"/>
    </source>
</evidence>
<dbReference type="PANTHER" id="PTHR10746">
    <property type="entry name" value="50S RIBOSOMAL PROTEIN L4"/>
    <property type="match status" value="1"/>
</dbReference>
<dbReference type="InterPro" id="IPR023574">
    <property type="entry name" value="Ribosomal_uL4_dom_sf"/>
</dbReference>
<reference evidence="5" key="1">
    <citation type="submission" date="2018-05" db="EMBL/GenBank/DDBJ databases">
        <authorList>
            <person name="Lanie J.A."/>
            <person name="Ng W.-L."/>
            <person name="Kazmierczak K.M."/>
            <person name="Andrzejewski T.M."/>
            <person name="Davidsen T.M."/>
            <person name="Wayne K.J."/>
            <person name="Tettelin H."/>
            <person name="Glass J.I."/>
            <person name="Rusch D."/>
            <person name="Podicherti R."/>
            <person name="Tsui H.-C.T."/>
            <person name="Winkler M.E."/>
        </authorList>
    </citation>
    <scope>NUCLEOTIDE SEQUENCE</scope>
</reference>
<protein>
    <recommendedName>
        <fullName evidence="6">50S ribosomal protein L4</fullName>
    </recommendedName>
</protein>
<organism evidence="5">
    <name type="scientific">marine metagenome</name>
    <dbReference type="NCBI Taxonomy" id="408172"/>
    <lineage>
        <taxon>unclassified sequences</taxon>
        <taxon>metagenomes</taxon>
        <taxon>ecological metagenomes</taxon>
    </lineage>
</organism>
<evidence type="ECO:0000313" key="5">
    <source>
        <dbReference type="EMBL" id="SVB75371.1"/>
    </source>
</evidence>
<dbReference type="GO" id="GO:0003735">
    <property type="term" value="F:structural constituent of ribosome"/>
    <property type="evidence" value="ECO:0007669"/>
    <property type="project" value="InterPro"/>
</dbReference>
<dbReference type="GO" id="GO:0005840">
    <property type="term" value="C:ribosome"/>
    <property type="evidence" value="ECO:0007669"/>
    <property type="project" value="UniProtKB-KW"/>
</dbReference>
<dbReference type="PANTHER" id="PTHR10746:SF6">
    <property type="entry name" value="LARGE RIBOSOMAL SUBUNIT PROTEIN UL4M"/>
    <property type="match status" value="1"/>
</dbReference>
<comment type="similarity">
    <text evidence="1">Belongs to the universal ribosomal protein uL4 family.</text>
</comment>
<accession>A0A382GMK3</accession>
<keyword evidence="3" id="KW-0687">Ribonucleoprotein</keyword>
<dbReference type="Pfam" id="PF00573">
    <property type="entry name" value="Ribosomal_L4"/>
    <property type="match status" value="1"/>
</dbReference>
<evidence type="ECO:0000256" key="4">
    <source>
        <dbReference type="SAM" id="MobiDB-lite"/>
    </source>
</evidence>
<dbReference type="InterPro" id="IPR013005">
    <property type="entry name" value="Ribosomal_uL4-like"/>
</dbReference>
<dbReference type="AlphaFoldDB" id="A0A382GMK3"/>
<dbReference type="GO" id="GO:0006412">
    <property type="term" value="P:translation"/>
    <property type="evidence" value="ECO:0007669"/>
    <property type="project" value="InterPro"/>
</dbReference>
<sequence length="216" mass="23530">MKVAIKDTTGADKGEKKAKFTPVDDDKGQQAVHEAVVAYNAAQRSGNACTKTVGEVAGTGAKPWRQKGTGRARVGYKRNPIWRGGGVAHGPKPRVYIKKLNKKVRDLAVRKAFTERVKDGQVVILDGLKLDKPATAQLAKTLNALGIDPRKPVTAKFKSAVLVTGEADNNIALSARNIARVRSTTSDTLTTYEILWPDVLVFTTDGYEKFEERLNN</sequence>
<evidence type="ECO:0000256" key="3">
    <source>
        <dbReference type="ARBA" id="ARBA00023274"/>
    </source>
</evidence>
<dbReference type="HAMAP" id="MF_01328_B">
    <property type="entry name" value="Ribosomal_uL4_B"/>
    <property type="match status" value="1"/>
</dbReference>
<evidence type="ECO:0008006" key="6">
    <source>
        <dbReference type="Google" id="ProtNLM"/>
    </source>
</evidence>
<feature type="compositionally biased region" description="Basic and acidic residues" evidence="4">
    <location>
        <begin position="9"/>
        <end position="26"/>
    </location>
</feature>